<dbReference type="AlphaFoldDB" id="X1HHC7"/>
<dbReference type="EMBL" id="BARU01033564">
    <property type="protein sequence ID" value="GAH68867.1"/>
    <property type="molecule type" value="Genomic_DNA"/>
</dbReference>
<gene>
    <name evidence="1" type="ORF">S03H2_52791</name>
</gene>
<feature type="non-terminal residue" evidence="1">
    <location>
        <position position="1"/>
    </location>
</feature>
<comment type="caution">
    <text evidence="1">The sequence shown here is derived from an EMBL/GenBank/DDBJ whole genome shotgun (WGS) entry which is preliminary data.</text>
</comment>
<proteinExistence type="predicted"/>
<accession>X1HHC7</accession>
<protein>
    <recommendedName>
        <fullName evidence="2">Roadblock/LAMTOR2 domain-containing protein</fullName>
    </recommendedName>
</protein>
<evidence type="ECO:0000313" key="1">
    <source>
        <dbReference type="EMBL" id="GAH68867.1"/>
    </source>
</evidence>
<name>X1HHC7_9ZZZZ</name>
<reference evidence="1" key="1">
    <citation type="journal article" date="2014" name="Front. Microbiol.">
        <title>High frequency of phylogenetically diverse reductive dehalogenase-homologous genes in deep subseafloor sedimentary metagenomes.</title>
        <authorList>
            <person name="Kawai M."/>
            <person name="Futagami T."/>
            <person name="Toyoda A."/>
            <person name="Takaki Y."/>
            <person name="Nishi S."/>
            <person name="Hori S."/>
            <person name="Arai W."/>
            <person name="Tsubouchi T."/>
            <person name="Morono Y."/>
            <person name="Uchiyama I."/>
            <person name="Ito T."/>
            <person name="Fujiyama A."/>
            <person name="Inagaki F."/>
            <person name="Takami H."/>
        </authorList>
    </citation>
    <scope>NUCLEOTIDE SEQUENCE</scope>
    <source>
        <strain evidence="1">Expedition CK06-06</strain>
    </source>
</reference>
<sequence length="125" mass="14550">SDKNIEKIAEYLDGWAEFYGANAVLLMNEDDIVIGEFSKDDASAKMMNQYLDELRKLFSVSQKPVILRMNGDLLTFSPLTAGSQNLFLIKYTNDPKITEEHFTQEIEMKHEKEFEKLLLNFFQKM</sequence>
<evidence type="ECO:0008006" key="2">
    <source>
        <dbReference type="Google" id="ProtNLM"/>
    </source>
</evidence>
<organism evidence="1">
    <name type="scientific">marine sediment metagenome</name>
    <dbReference type="NCBI Taxonomy" id="412755"/>
    <lineage>
        <taxon>unclassified sequences</taxon>
        <taxon>metagenomes</taxon>
        <taxon>ecological metagenomes</taxon>
    </lineage>
</organism>